<proteinExistence type="predicted"/>
<dbReference type="PANTHER" id="PTHR34107:SF4">
    <property type="entry name" value="SLL1222 PROTEIN"/>
    <property type="match status" value="1"/>
</dbReference>
<dbReference type="AlphaFoldDB" id="A0A926VL44"/>
<sequence length="182" mass="20578">MIASTLAPQISEVFSLEDWMQNPPDRKEWVDGQLVEKNGMTLKHSRIQAKLSTYWRNYKDSSGQGGEVYTEVPCRTNKQGRYPDVAYLTPELLAQFGEPAVLPQSFPLIAEIVSPTDFAEEVIAKAQEYLQSGCHEVWLVFPDNRWIIVITQNQRLVFISDEVVSTQTVLQGFSVAVDELLA</sequence>
<protein>
    <submittedName>
        <fullName evidence="2">Uma2 family endonuclease</fullName>
    </submittedName>
</protein>
<reference evidence="2" key="1">
    <citation type="journal article" date="2015" name="ISME J.">
        <title>Draft Genome Sequence of Streptomyces incarnatus NRRL8089, which Produces the Nucleoside Antibiotic Sinefungin.</title>
        <authorList>
            <person name="Oshima K."/>
            <person name="Hattori M."/>
            <person name="Shimizu H."/>
            <person name="Fukuda K."/>
            <person name="Nemoto M."/>
            <person name="Inagaki K."/>
            <person name="Tamura T."/>
        </authorList>
    </citation>
    <scope>NUCLEOTIDE SEQUENCE</scope>
    <source>
        <strain evidence="2">FACHB-1375</strain>
    </source>
</reference>
<evidence type="ECO:0000313" key="2">
    <source>
        <dbReference type="EMBL" id="MBD2185760.1"/>
    </source>
</evidence>
<evidence type="ECO:0000259" key="1">
    <source>
        <dbReference type="Pfam" id="PF05685"/>
    </source>
</evidence>
<feature type="domain" description="Putative restriction endonuclease" evidence="1">
    <location>
        <begin position="16"/>
        <end position="177"/>
    </location>
</feature>
<evidence type="ECO:0000313" key="3">
    <source>
        <dbReference type="Proteomes" id="UP000641646"/>
    </source>
</evidence>
<dbReference type="InterPro" id="IPR008538">
    <property type="entry name" value="Uma2"/>
</dbReference>
<accession>A0A926VL44</accession>
<name>A0A926VL44_9CYAN</name>
<organism evidence="2 3">
    <name type="scientific">Aerosakkonema funiforme FACHB-1375</name>
    <dbReference type="NCBI Taxonomy" id="2949571"/>
    <lineage>
        <taxon>Bacteria</taxon>
        <taxon>Bacillati</taxon>
        <taxon>Cyanobacteriota</taxon>
        <taxon>Cyanophyceae</taxon>
        <taxon>Oscillatoriophycideae</taxon>
        <taxon>Aerosakkonematales</taxon>
        <taxon>Aerosakkonemataceae</taxon>
        <taxon>Aerosakkonema</taxon>
    </lineage>
</organism>
<gene>
    <name evidence="2" type="ORF">H6G03_32650</name>
</gene>
<reference evidence="2" key="2">
    <citation type="submission" date="2020-08" db="EMBL/GenBank/DDBJ databases">
        <authorList>
            <person name="Chen M."/>
            <person name="Teng W."/>
            <person name="Zhao L."/>
            <person name="Hu C."/>
            <person name="Zhou Y."/>
            <person name="Han B."/>
            <person name="Song L."/>
            <person name="Shu W."/>
        </authorList>
    </citation>
    <scope>NUCLEOTIDE SEQUENCE</scope>
    <source>
        <strain evidence="2">FACHB-1375</strain>
    </source>
</reference>
<dbReference type="EMBL" id="JACJPW010000141">
    <property type="protein sequence ID" value="MBD2185760.1"/>
    <property type="molecule type" value="Genomic_DNA"/>
</dbReference>
<keyword evidence="2" id="KW-0255">Endonuclease</keyword>
<dbReference type="Gene3D" id="3.90.1570.10">
    <property type="entry name" value="tt1808, chain A"/>
    <property type="match status" value="1"/>
</dbReference>
<dbReference type="RefSeq" id="WP_190474376.1">
    <property type="nucleotide sequence ID" value="NZ_JACJPW010000141.1"/>
</dbReference>
<dbReference type="PANTHER" id="PTHR34107">
    <property type="entry name" value="SLL0198 PROTEIN-RELATED"/>
    <property type="match status" value="1"/>
</dbReference>
<comment type="caution">
    <text evidence="2">The sequence shown here is derived from an EMBL/GenBank/DDBJ whole genome shotgun (WGS) entry which is preliminary data.</text>
</comment>
<dbReference type="Pfam" id="PF05685">
    <property type="entry name" value="Uma2"/>
    <property type="match status" value="1"/>
</dbReference>
<dbReference type="InterPro" id="IPR011335">
    <property type="entry name" value="Restrct_endonuc-II-like"/>
</dbReference>
<dbReference type="GO" id="GO:0004519">
    <property type="term" value="F:endonuclease activity"/>
    <property type="evidence" value="ECO:0007669"/>
    <property type="project" value="UniProtKB-KW"/>
</dbReference>
<dbReference type="CDD" id="cd06260">
    <property type="entry name" value="DUF820-like"/>
    <property type="match status" value="1"/>
</dbReference>
<keyword evidence="3" id="KW-1185">Reference proteome</keyword>
<keyword evidence="2" id="KW-0540">Nuclease</keyword>
<keyword evidence="2" id="KW-0378">Hydrolase</keyword>
<dbReference type="Proteomes" id="UP000641646">
    <property type="component" value="Unassembled WGS sequence"/>
</dbReference>
<dbReference type="SUPFAM" id="SSF52980">
    <property type="entry name" value="Restriction endonuclease-like"/>
    <property type="match status" value="1"/>
</dbReference>
<dbReference type="InterPro" id="IPR012296">
    <property type="entry name" value="Nuclease_put_TT1808"/>
</dbReference>